<protein>
    <submittedName>
        <fullName evidence="1">Uncharacterized protein</fullName>
    </submittedName>
</protein>
<sequence length="221" mass="24093">MGDLTTAARAVFPLAIIYMTKANMALGEEQGVRDRIETLNGFIENLPDYIPTLAQEQFHTLEDGVHWTRGTGGRVWALWRRCLEIQEPVAANPGLGENHGIVNLSSRLTLGPEHKRLLRKGLSFILTPGTIEGLGEQRVRLKEDLAEIGHSGLFWGYILRGKGAVSGGVRMGTGPGCITSQLLQVFQADRGMPGNIRVRQEGDNLTGEERRVLGSSGGIPQ</sequence>
<organism evidence="1 2">
    <name type="scientific">Zoarces viviparus</name>
    <name type="common">Viviparous eelpout</name>
    <name type="synonym">Blennius viviparus</name>
    <dbReference type="NCBI Taxonomy" id="48416"/>
    <lineage>
        <taxon>Eukaryota</taxon>
        <taxon>Metazoa</taxon>
        <taxon>Chordata</taxon>
        <taxon>Craniata</taxon>
        <taxon>Vertebrata</taxon>
        <taxon>Euteleostomi</taxon>
        <taxon>Actinopterygii</taxon>
        <taxon>Neopterygii</taxon>
        <taxon>Teleostei</taxon>
        <taxon>Neoteleostei</taxon>
        <taxon>Acanthomorphata</taxon>
        <taxon>Eupercaria</taxon>
        <taxon>Perciformes</taxon>
        <taxon>Cottioidei</taxon>
        <taxon>Zoarcales</taxon>
        <taxon>Zoarcidae</taxon>
        <taxon>Zoarcinae</taxon>
        <taxon>Zoarces</taxon>
    </lineage>
</organism>
<dbReference type="Proteomes" id="UP001488805">
    <property type="component" value="Unassembled WGS sequence"/>
</dbReference>
<dbReference type="AlphaFoldDB" id="A0AAW1F685"/>
<accession>A0AAW1F685</accession>
<reference evidence="1 2" key="1">
    <citation type="journal article" date="2024" name="Genome Biol. Evol.">
        <title>Chromosome-level genome assembly of the viviparous eelpout Zoarces viviparus.</title>
        <authorList>
            <person name="Fuhrmann N."/>
            <person name="Brasseur M.V."/>
            <person name="Bakowski C.E."/>
            <person name="Podsiadlowski L."/>
            <person name="Prost S."/>
            <person name="Krehenwinkel H."/>
            <person name="Mayer C."/>
        </authorList>
    </citation>
    <scope>NUCLEOTIDE SEQUENCE [LARGE SCALE GENOMIC DNA]</scope>
    <source>
        <strain evidence="1">NO-MEL_2022_Ind0_liver</strain>
    </source>
</reference>
<dbReference type="EMBL" id="JBCEZU010000111">
    <property type="protein sequence ID" value="KAK9529755.1"/>
    <property type="molecule type" value="Genomic_DNA"/>
</dbReference>
<keyword evidence="2" id="KW-1185">Reference proteome</keyword>
<evidence type="ECO:0000313" key="2">
    <source>
        <dbReference type="Proteomes" id="UP001488805"/>
    </source>
</evidence>
<proteinExistence type="predicted"/>
<comment type="caution">
    <text evidence="1">The sequence shown here is derived from an EMBL/GenBank/DDBJ whole genome shotgun (WGS) entry which is preliminary data.</text>
</comment>
<evidence type="ECO:0000313" key="1">
    <source>
        <dbReference type="EMBL" id="KAK9529755.1"/>
    </source>
</evidence>
<gene>
    <name evidence="1" type="ORF">VZT92_013829</name>
</gene>
<name>A0AAW1F685_ZOAVI</name>